<comment type="caution">
    <text evidence="2">The sequence shown here is derived from an EMBL/GenBank/DDBJ whole genome shotgun (WGS) entry which is preliminary data.</text>
</comment>
<evidence type="ECO:0000256" key="1">
    <source>
        <dbReference type="SAM" id="MobiDB-lite"/>
    </source>
</evidence>
<evidence type="ECO:0000313" key="3">
    <source>
        <dbReference type="Proteomes" id="UP001567538"/>
    </source>
</evidence>
<feature type="region of interest" description="Disordered" evidence="1">
    <location>
        <begin position="49"/>
        <end position="101"/>
    </location>
</feature>
<organism evidence="2 3">
    <name type="scientific">Salvia divinorum</name>
    <name type="common">Maria pastora</name>
    <name type="synonym">Diviner's sage</name>
    <dbReference type="NCBI Taxonomy" id="28513"/>
    <lineage>
        <taxon>Eukaryota</taxon>
        <taxon>Viridiplantae</taxon>
        <taxon>Streptophyta</taxon>
        <taxon>Embryophyta</taxon>
        <taxon>Tracheophyta</taxon>
        <taxon>Spermatophyta</taxon>
        <taxon>Magnoliopsida</taxon>
        <taxon>eudicotyledons</taxon>
        <taxon>Gunneridae</taxon>
        <taxon>Pentapetalae</taxon>
        <taxon>asterids</taxon>
        <taxon>lamiids</taxon>
        <taxon>Lamiales</taxon>
        <taxon>Lamiaceae</taxon>
        <taxon>Nepetoideae</taxon>
        <taxon>Mentheae</taxon>
        <taxon>Salviinae</taxon>
        <taxon>Salvia</taxon>
        <taxon>Salvia subgen. Calosphace</taxon>
    </lineage>
</organism>
<protein>
    <submittedName>
        <fullName evidence="2">Uncharacterized protein</fullName>
    </submittedName>
</protein>
<evidence type="ECO:0000313" key="2">
    <source>
        <dbReference type="EMBL" id="KAL1532224.1"/>
    </source>
</evidence>
<dbReference type="EMBL" id="JBEAFC010000014">
    <property type="protein sequence ID" value="KAL1532224.1"/>
    <property type="molecule type" value="Genomic_DNA"/>
</dbReference>
<gene>
    <name evidence="2" type="ORF">AAHA92_32256</name>
</gene>
<dbReference type="AlphaFoldDB" id="A0ABD1FMU5"/>
<proteinExistence type="predicted"/>
<name>A0ABD1FMU5_SALDI</name>
<reference evidence="2 3" key="1">
    <citation type="submission" date="2024-06" db="EMBL/GenBank/DDBJ databases">
        <title>A chromosome level genome sequence of Diviner's sage (Salvia divinorum).</title>
        <authorList>
            <person name="Ford S.A."/>
            <person name="Ro D.-K."/>
            <person name="Ness R.W."/>
            <person name="Phillips M.A."/>
        </authorList>
    </citation>
    <scope>NUCLEOTIDE SEQUENCE [LARGE SCALE GENOMIC DNA]</scope>
    <source>
        <strain evidence="2">SAF-2024a</strain>
        <tissue evidence="2">Leaf</tissue>
    </source>
</reference>
<sequence length="101" mass="11507">MKIHIWSTTSVRPICKFVHGNSESDPNPYRSDPRTEFVATFLRQYVTPSQPLNSPRFGSNHQPLNPRWTPHRRSLLPLSANHRDNDTGDTSAPCLLANDLK</sequence>
<dbReference type="Proteomes" id="UP001567538">
    <property type="component" value="Unassembled WGS sequence"/>
</dbReference>
<keyword evidence="3" id="KW-1185">Reference proteome</keyword>
<feature type="compositionally biased region" description="Polar residues" evidence="1">
    <location>
        <begin position="49"/>
        <end position="63"/>
    </location>
</feature>
<accession>A0ABD1FMU5</accession>